<dbReference type="GO" id="GO:0016020">
    <property type="term" value="C:membrane"/>
    <property type="evidence" value="ECO:0007669"/>
    <property type="project" value="TreeGrafter"/>
</dbReference>
<protein>
    <recommendedName>
        <fullName evidence="1">2'-5'-oligoadenylate synthetase 1 domain-containing protein</fullName>
    </recommendedName>
</protein>
<dbReference type="Proteomes" id="UP001151699">
    <property type="component" value="Chromosome B"/>
</dbReference>
<dbReference type="Gene3D" id="1.10.1410.20">
    <property type="entry name" value="2'-5'-oligoadenylate synthetase 1, domain 2"/>
    <property type="match status" value="1"/>
</dbReference>
<evidence type="ECO:0000313" key="2">
    <source>
        <dbReference type="EMBL" id="KAJ6644483.1"/>
    </source>
</evidence>
<gene>
    <name evidence="2" type="ORF">Bhyg_09452</name>
</gene>
<name>A0A9Q0N6I0_9DIPT</name>
<dbReference type="Pfam" id="PF10421">
    <property type="entry name" value="OAS1_C"/>
    <property type="match status" value="1"/>
</dbReference>
<dbReference type="GO" id="GO:0001730">
    <property type="term" value="F:2'-5'-oligoadenylate synthetase activity"/>
    <property type="evidence" value="ECO:0007669"/>
    <property type="project" value="TreeGrafter"/>
</dbReference>
<evidence type="ECO:0000259" key="1">
    <source>
        <dbReference type="Pfam" id="PF10421"/>
    </source>
</evidence>
<feature type="domain" description="2'-5'-oligoadenylate synthetase 1" evidence="1">
    <location>
        <begin position="179"/>
        <end position="294"/>
    </location>
</feature>
<dbReference type="GO" id="GO:0005654">
    <property type="term" value="C:nucleoplasm"/>
    <property type="evidence" value="ECO:0007669"/>
    <property type="project" value="TreeGrafter"/>
</dbReference>
<dbReference type="EMBL" id="WJQU01000002">
    <property type="protein sequence ID" value="KAJ6644483.1"/>
    <property type="molecule type" value="Genomic_DNA"/>
</dbReference>
<dbReference type="OrthoDB" id="9978031at2759"/>
<comment type="caution">
    <text evidence="2">The sequence shown here is derived from an EMBL/GenBank/DDBJ whole genome shotgun (WGS) entry which is preliminary data.</text>
</comment>
<evidence type="ECO:0000313" key="3">
    <source>
        <dbReference type="Proteomes" id="UP001151699"/>
    </source>
</evidence>
<accession>A0A9Q0N6I0</accession>
<dbReference type="SUPFAM" id="SSF81631">
    <property type="entry name" value="PAP/OAS1 substrate-binding domain"/>
    <property type="match status" value="1"/>
</dbReference>
<dbReference type="AlphaFoldDB" id="A0A9Q0N6I0"/>
<dbReference type="GO" id="GO:0003725">
    <property type="term" value="F:double-stranded RNA binding"/>
    <property type="evidence" value="ECO:0007669"/>
    <property type="project" value="TreeGrafter"/>
</dbReference>
<keyword evidence="3" id="KW-1185">Reference proteome</keyword>
<reference evidence="2" key="1">
    <citation type="submission" date="2022-07" db="EMBL/GenBank/DDBJ databases">
        <authorList>
            <person name="Trinca V."/>
            <person name="Uliana J.V.C."/>
            <person name="Torres T.T."/>
            <person name="Ward R.J."/>
            <person name="Monesi N."/>
        </authorList>
    </citation>
    <scope>NUCLEOTIDE SEQUENCE</scope>
    <source>
        <strain evidence="2">HSMRA1968</strain>
        <tissue evidence="2">Whole embryos</tissue>
    </source>
</reference>
<dbReference type="PANTHER" id="PTHR11258:SF11">
    <property type="entry name" value="C2H2-TYPE DOMAIN-CONTAINING PROTEIN"/>
    <property type="match status" value="1"/>
</dbReference>
<dbReference type="InterPro" id="IPR018952">
    <property type="entry name" value="2-5-oligoAdlate_synth_1_dom2/C"/>
</dbReference>
<proteinExistence type="predicted"/>
<sequence>MEYLIDFWMTKTANIHCLSDEYIERGTQCISKMVEMLQLKSCYQINRHFIGGSVGKNTTTPYSDFDCYLFIDDIEYPYRNVLKNIGNLLRQNQPIDGHIKVDICIETPTVLTCIVREAQEEFHVDIAVAKNYATYDVLKMCREYDPIAVQQRKTLDDIKHWPHKHVYKMKAGLSSAIVRFVKQQNDFTRSMIRITKYWYNRLGLREPNSGMLLEILAIRCGQKENRYPNKSLLRCFERMLEMIMNFDELDVVFRSEYKFPEHQFDENTKLPRVMDPVNPYCNFAEFFQSNTKLLLKTYASESITAIKSTETLDFPDTIFKSRPSQPLFPKWFLERVLQSTWWVETTTEVFPMGVQVAMPENFASQSDDYYCVLLFLHSALNEIIDEIETTELNKLLEATRSFIQRMILVRKLSTVSSDRDYFHARMSFPIPNSGSILIYIRF</sequence>
<organism evidence="2 3">
    <name type="scientific">Pseudolycoriella hygida</name>
    <dbReference type="NCBI Taxonomy" id="35572"/>
    <lineage>
        <taxon>Eukaryota</taxon>
        <taxon>Metazoa</taxon>
        <taxon>Ecdysozoa</taxon>
        <taxon>Arthropoda</taxon>
        <taxon>Hexapoda</taxon>
        <taxon>Insecta</taxon>
        <taxon>Pterygota</taxon>
        <taxon>Neoptera</taxon>
        <taxon>Endopterygota</taxon>
        <taxon>Diptera</taxon>
        <taxon>Nematocera</taxon>
        <taxon>Sciaroidea</taxon>
        <taxon>Sciaridae</taxon>
        <taxon>Pseudolycoriella</taxon>
    </lineage>
</organism>
<dbReference type="GO" id="GO:0005829">
    <property type="term" value="C:cytosol"/>
    <property type="evidence" value="ECO:0007669"/>
    <property type="project" value="TreeGrafter"/>
</dbReference>
<dbReference type="PANTHER" id="PTHR11258">
    <property type="entry name" value="2-5 OLIGOADENYLATE SYNTHETASE"/>
    <property type="match status" value="1"/>
</dbReference>